<protein>
    <submittedName>
        <fullName evidence="2">Uncharacterized protein</fullName>
    </submittedName>
</protein>
<dbReference type="Proteomes" id="UP001599542">
    <property type="component" value="Unassembled WGS sequence"/>
</dbReference>
<feature type="region of interest" description="Disordered" evidence="1">
    <location>
        <begin position="1"/>
        <end position="41"/>
    </location>
</feature>
<evidence type="ECO:0000313" key="2">
    <source>
        <dbReference type="EMBL" id="MFE1356730.1"/>
    </source>
</evidence>
<reference evidence="2 3" key="1">
    <citation type="submission" date="2024-09" db="EMBL/GenBank/DDBJ databases">
        <title>The Natural Products Discovery Center: Release of the First 8490 Sequenced Strains for Exploring Actinobacteria Biosynthetic Diversity.</title>
        <authorList>
            <person name="Kalkreuter E."/>
            <person name="Kautsar S.A."/>
            <person name="Yang D."/>
            <person name="Bader C.D."/>
            <person name="Teijaro C.N."/>
            <person name="Fluegel L."/>
            <person name="Davis C.M."/>
            <person name="Simpson J.R."/>
            <person name="Lauterbach L."/>
            <person name="Steele A.D."/>
            <person name="Gui C."/>
            <person name="Meng S."/>
            <person name="Li G."/>
            <person name="Viehrig K."/>
            <person name="Ye F."/>
            <person name="Su P."/>
            <person name="Kiefer A.F."/>
            <person name="Nichols A."/>
            <person name="Cepeda A.J."/>
            <person name="Yan W."/>
            <person name="Fan B."/>
            <person name="Jiang Y."/>
            <person name="Adhikari A."/>
            <person name="Zheng C.-J."/>
            <person name="Schuster L."/>
            <person name="Cowan T.M."/>
            <person name="Smanski M.J."/>
            <person name="Chevrette M.G."/>
            <person name="De Carvalho L.P.S."/>
            <person name="Shen B."/>
        </authorList>
    </citation>
    <scope>NUCLEOTIDE SEQUENCE [LARGE SCALE GENOMIC DNA]</scope>
    <source>
        <strain evidence="2 3">NPDC058753</strain>
    </source>
</reference>
<comment type="caution">
    <text evidence="2">The sequence shown here is derived from an EMBL/GenBank/DDBJ whole genome shotgun (WGS) entry which is preliminary data.</text>
</comment>
<keyword evidence="3" id="KW-1185">Reference proteome</keyword>
<organism evidence="2 3">
    <name type="scientific">Kitasatospora phosalacinea</name>
    <dbReference type="NCBI Taxonomy" id="2065"/>
    <lineage>
        <taxon>Bacteria</taxon>
        <taxon>Bacillati</taxon>
        <taxon>Actinomycetota</taxon>
        <taxon>Actinomycetes</taxon>
        <taxon>Kitasatosporales</taxon>
        <taxon>Streptomycetaceae</taxon>
        <taxon>Kitasatospora</taxon>
    </lineage>
</organism>
<dbReference type="RefSeq" id="WP_380320662.1">
    <property type="nucleotide sequence ID" value="NZ_JBHYPW010000012.1"/>
</dbReference>
<gene>
    <name evidence="2" type="ORF">ACFW6T_32660</name>
</gene>
<evidence type="ECO:0000256" key="1">
    <source>
        <dbReference type="SAM" id="MobiDB-lite"/>
    </source>
</evidence>
<dbReference type="EMBL" id="JBHYPX010000101">
    <property type="protein sequence ID" value="MFE1356730.1"/>
    <property type="molecule type" value="Genomic_DNA"/>
</dbReference>
<accession>A0ABW6GVC3</accession>
<feature type="compositionally biased region" description="Low complexity" evidence="1">
    <location>
        <begin position="1"/>
        <end position="35"/>
    </location>
</feature>
<evidence type="ECO:0000313" key="3">
    <source>
        <dbReference type="Proteomes" id="UP001599542"/>
    </source>
</evidence>
<proteinExistence type="predicted"/>
<sequence length="41" mass="4078">MRQTAQTAHPAPAASRPRPTGGSTTSAAPPTGTGPSHPPHH</sequence>
<name>A0ABW6GVC3_9ACTN</name>